<keyword evidence="2" id="KW-0255">Endonuclease</keyword>
<dbReference type="Pfam" id="PF00565">
    <property type="entry name" value="SNase"/>
    <property type="match status" value="1"/>
</dbReference>
<keyword evidence="6" id="KW-1185">Reference proteome</keyword>
<reference evidence="6" key="1">
    <citation type="submission" date="2019-03" db="EMBL/GenBank/DDBJ databases">
        <title>Weissella sp. 26KH-42 Genome sequencing.</title>
        <authorList>
            <person name="Heo J."/>
            <person name="Kim S.-J."/>
            <person name="Kim J.-S."/>
            <person name="Hong S.-B."/>
            <person name="Kwon S.-W."/>
        </authorList>
    </citation>
    <scope>NUCLEOTIDE SEQUENCE [LARGE SCALE GENOMIC DNA]</scope>
    <source>
        <strain evidence="6">26KH-42</strain>
    </source>
</reference>
<dbReference type="GO" id="GO:0016787">
    <property type="term" value="F:hydrolase activity"/>
    <property type="evidence" value="ECO:0007669"/>
    <property type="project" value="UniProtKB-KW"/>
</dbReference>
<organism evidence="5 6">
    <name type="scientific">Periweissella cryptocerci</name>
    <dbReference type="NCBI Taxonomy" id="2506420"/>
    <lineage>
        <taxon>Bacteria</taxon>
        <taxon>Bacillati</taxon>
        <taxon>Bacillota</taxon>
        <taxon>Bacilli</taxon>
        <taxon>Lactobacillales</taxon>
        <taxon>Lactobacillaceae</taxon>
        <taxon>Periweissella</taxon>
    </lineage>
</organism>
<accession>A0A4P6YVF4</accession>
<keyword evidence="1" id="KW-0540">Nuclease</keyword>
<evidence type="ECO:0000313" key="5">
    <source>
        <dbReference type="EMBL" id="QBO36726.1"/>
    </source>
</evidence>
<evidence type="ECO:0000256" key="3">
    <source>
        <dbReference type="ARBA" id="ARBA00022801"/>
    </source>
</evidence>
<feature type="domain" description="TNase-like" evidence="4">
    <location>
        <begin position="1"/>
        <end position="105"/>
    </location>
</feature>
<dbReference type="PANTHER" id="PTHR12302:SF3">
    <property type="entry name" value="SERINE_THREONINE-PROTEIN KINASE 31"/>
    <property type="match status" value="1"/>
</dbReference>
<dbReference type="EMBL" id="CP037940">
    <property type="protein sequence ID" value="QBO36726.1"/>
    <property type="molecule type" value="Genomic_DNA"/>
</dbReference>
<dbReference type="KEGG" id="wei:EQG49_09760"/>
<proteinExistence type="predicted"/>
<evidence type="ECO:0000259" key="4">
    <source>
        <dbReference type="PROSITE" id="PS50830"/>
    </source>
</evidence>
<dbReference type="OrthoDB" id="4376109at2"/>
<dbReference type="GO" id="GO:0004519">
    <property type="term" value="F:endonuclease activity"/>
    <property type="evidence" value="ECO:0007669"/>
    <property type="project" value="UniProtKB-KW"/>
</dbReference>
<dbReference type="InterPro" id="IPR035437">
    <property type="entry name" value="SNase_OB-fold_sf"/>
</dbReference>
<evidence type="ECO:0000313" key="6">
    <source>
        <dbReference type="Proteomes" id="UP000292886"/>
    </source>
</evidence>
<evidence type="ECO:0000256" key="2">
    <source>
        <dbReference type="ARBA" id="ARBA00022759"/>
    </source>
</evidence>
<evidence type="ECO:0000256" key="1">
    <source>
        <dbReference type="ARBA" id="ARBA00022722"/>
    </source>
</evidence>
<gene>
    <name evidence="5" type="ORF">EQG49_09760</name>
</gene>
<dbReference type="PANTHER" id="PTHR12302">
    <property type="entry name" value="EBNA2 BINDING PROTEIN P100"/>
    <property type="match status" value="1"/>
</dbReference>
<protein>
    <recommendedName>
        <fullName evidence="4">TNase-like domain-containing protein</fullName>
    </recommendedName>
</protein>
<dbReference type="Proteomes" id="UP000292886">
    <property type="component" value="Chromosome"/>
</dbReference>
<dbReference type="AlphaFoldDB" id="A0A4P6YVF4"/>
<dbReference type="SMART" id="SM00318">
    <property type="entry name" value="SNc"/>
    <property type="match status" value="1"/>
</dbReference>
<dbReference type="Gene3D" id="2.40.50.90">
    <property type="match status" value="1"/>
</dbReference>
<name>A0A4P6YVF4_9LACO</name>
<sequence>MLDTPETVKEHTKVMPIGHMASNYTKDRLEHAHRLEIAFDRGPHVDEYGRLLVYVYVDGHDLAEELLARGYAIVRYVKAPNDTNARKYQHIQAKARRDKKGVWKIRNYVLLKHGSDYRYNESFE</sequence>
<dbReference type="SUPFAM" id="SSF50199">
    <property type="entry name" value="Staphylococcal nuclease"/>
    <property type="match status" value="1"/>
</dbReference>
<dbReference type="PROSITE" id="PS50830">
    <property type="entry name" value="TNASE_3"/>
    <property type="match status" value="1"/>
</dbReference>
<dbReference type="InterPro" id="IPR016071">
    <property type="entry name" value="Staphylococal_nuclease_OB-fold"/>
</dbReference>
<keyword evidence="3" id="KW-0378">Hydrolase</keyword>